<dbReference type="Gene3D" id="2.120.10.30">
    <property type="entry name" value="TolB, C-terminal domain"/>
    <property type="match status" value="1"/>
</dbReference>
<feature type="domain" description="Cytochrome c" evidence="5">
    <location>
        <begin position="989"/>
        <end position="1121"/>
    </location>
</feature>
<dbReference type="RefSeq" id="WP_302118800.1">
    <property type="nucleotide sequence ID" value="NZ_SJPU01000002.1"/>
</dbReference>
<dbReference type="NCBIfam" id="TIGR02603">
    <property type="entry name" value="CxxCH_TIGR02603"/>
    <property type="match status" value="1"/>
</dbReference>
<dbReference type="PROSITE" id="PS51007">
    <property type="entry name" value="CYTC"/>
    <property type="match status" value="1"/>
</dbReference>
<dbReference type="Proteomes" id="UP000319908">
    <property type="component" value="Unassembled WGS sequence"/>
</dbReference>
<dbReference type="Pfam" id="PF23500">
    <property type="entry name" value="DUF7133"/>
    <property type="match status" value="1"/>
</dbReference>
<dbReference type="InterPro" id="IPR011041">
    <property type="entry name" value="Quinoprot_gluc/sorb_DH_b-prop"/>
</dbReference>
<evidence type="ECO:0000313" key="7">
    <source>
        <dbReference type="Proteomes" id="UP000319908"/>
    </source>
</evidence>
<dbReference type="InterPro" id="IPR013428">
    <property type="entry name" value="Membrane-bound_put_N"/>
</dbReference>
<dbReference type="PANTHER" id="PTHR33546">
    <property type="entry name" value="LARGE, MULTIFUNCTIONAL SECRETED PROTEIN-RELATED"/>
    <property type="match status" value="1"/>
</dbReference>
<evidence type="ECO:0000259" key="5">
    <source>
        <dbReference type="PROSITE" id="PS51007"/>
    </source>
</evidence>
<dbReference type="Pfam" id="PF00034">
    <property type="entry name" value="Cytochrom_C"/>
    <property type="match status" value="1"/>
</dbReference>
<dbReference type="AlphaFoldDB" id="A0A5C6BWC1"/>
<sequence>MNFISSMFYALLGPNARRLDVRPSMLCLRERENDVFRSVRHAQMPANRSHAFRGGRKLGIPQGPGPSLSAAVRPAWELCCTATIIFWAGWIASASSAADPPHRRPENTFPDIEDTEPLAASHPQLTPDASAAAIEVPVGFSVSVFAAEPDVQNPIDLAWDSAGRMWVAENFTYAKTGVRFRDDLRDRVIVFADADHDGTPEQRIVFMDTLTRLTSVEVGPGPGGVHGVWLMCPPQLLFVPDADHDLIPDGPPQVILDGFDIAKQNYHNFANGLRFGDDGWLYGRCGGSCPGRIGAPGTVDEQRVALEGGIWRYDLSHRRFEVICHGTTNPWGHDFNQYGDLFFINTVNGHLWHGIHGAHFNRPFTLDPNPNVFATIDQHADHYHFDTGQHWTKSRDGAANDLGGGHAHCGLMIYQESLWPAAYQGSLMTLNFHGRRANRENLVRRRSGYVATHGKDFFLSSDEWFRGMDLSAGPDGNVFVLDWSDLGECHEHTGVHRSSGRIYKISVDSSVPHRQPEISNDTSSLVDLVQGDDRWFSHQAILRLHELSARGTDMSGAIGRLQELVHEQDDPACRCRLMWTLDTLGALHDYAPWFSDSSEYVRAAAIRSYVQHWPIDDVYGPTADGRAAWPEFADRAQAFVDLMDGLGADASPLIRLNLASSLQRLPVSMRADAAIQLLKFSGSQDIDDHNLPKLIWFGLMDRASTTPDEMIDVLQVCELPELTTYLARSIAEQAESSPHAFAQLQLAALQKHRGQGAVTTDPWWEAMLTGVEQGLIGIRRAPPTDHWSRLREAILASTPDRKSLVDQIDSLYGEGLSTAELQAILDNANADVLERLAAFQGLVAAWQESEHRDVDTAAALAFAARPLISDPHVNMAAAESLARVEHPKVADVLLKNYGRFRAPLRDSVVSLLCAREMFATALIEQIEKGELPKEILSASHVRAIAALGNDALSRRVGAVWGQIRQTSEERLKEITRLSHLLTADRLHGANLQAGRRLFDRNCMNCHKLYGNGNHVGPDITGAQRGNMDYLLSNIVDPDGVVGADYRATKVLTVDGRLLVGLITQRTRQTLTIASAATTETISLEDVEEEIPTDQSPMPSGLLQPLSDSQIADLIAYLQSPAQIELPAE</sequence>
<dbReference type="InterPro" id="IPR055557">
    <property type="entry name" value="DUF7133"/>
</dbReference>
<dbReference type="NCBIfam" id="TIGR02604">
    <property type="entry name" value="Piru_Ver_Nterm"/>
    <property type="match status" value="1"/>
</dbReference>
<dbReference type="GO" id="GO:0020037">
    <property type="term" value="F:heme binding"/>
    <property type="evidence" value="ECO:0007669"/>
    <property type="project" value="InterPro"/>
</dbReference>
<keyword evidence="1 4" id="KW-0349">Heme</keyword>
<organism evidence="6 7">
    <name type="scientific">Allorhodopirellula heiligendammensis</name>
    <dbReference type="NCBI Taxonomy" id="2714739"/>
    <lineage>
        <taxon>Bacteria</taxon>
        <taxon>Pseudomonadati</taxon>
        <taxon>Planctomycetota</taxon>
        <taxon>Planctomycetia</taxon>
        <taxon>Pirellulales</taxon>
        <taxon>Pirellulaceae</taxon>
        <taxon>Allorhodopirellula</taxon>
    </lineage>
</organism>
<evidence type="ECO:0000256" key="2">
    <source>
        <dbReference type="ARBA" id="ARBA00022723"/>
    </source>
</evidence>
<dbReference type="SUPFAM" id="SSF50952">
    <property type="entry name" value="Soluble quinoprotein glucose dehydrogenase"/>
    <property type="match status" value="1"/>
</dbReference>
<proteinExistence type="predicted"/>
<dbReference type="EMBL" id="SJPU01000002">
    <property type="protein sequence ID" value="TWU15536.1"/>
    <property type="molecule type" value="Genomic_DNA"/>
</dbReference>
<dbReference type="InterPro" id="IPR011042">
    <property type="entry name" value="6-blade_b-propeller_TolB-like"/>
</dbReference>
<evidence type="ECO:0000256" key="3">
    <source>
        <dbReference type="ARBA" id="ARBA00023004"/>
    </source>
</evidence>
<dbReference type="GO" id="GO:0046872">
    <property type="term" value="F:metal ion binding"/>
    <property type="evidence" value="ECO:0007669"/>
    <property type="project" value="UniProtKB-KW"/>
</dbReference>
<keyword evidence="7" id="KW-1185">Reference proteome</keyword>
<gene>
    <name evidence="6" type="ORF">Poly21_27330</name>
</gene>
<dbReference type="SUPFAM" id="SSF46626">
    <property type="entry name" value="Cytochrome c"/>
    <property type="match status" value="1"/>
</dbReference>
<comment type="caution">
    <text evidence="6">The sequence shown here is derived from an EMBL/GenBank/DDBJ whole genome shotgun (WGS) entry which is preliminary data.</text>
</comment>
<dbReference type="InterPro" id="IPR036909">
    <property type="entry name" value="Cyt_c-like_dom_sf"/>
</dbReference>
<name>A0A5C6BWC1_9BACT</name>
<accession>A0A5C6BWC1</accession>
<protein>
    <submittedName>
        <fullName evidence="6">Cytochrome c</fullName>
    </submittedName>
</protein>
<evidence type="ECO:0000256" key="4">
    <source>
        <dbReference type="PROSITE-ProRule" id="PRU00433"/>
    </source>
</evidence>
<evidence type="ECO:0000256" key="1">
    <source>
        <dbReference type="ARBA" id="ARBA00022617"/>
    </source>
</evidence>
<dbReference type="InterPro" id="IPR009056">
    <property type="entry name" value="Cyt_c-like_dom"/>
</dbReference>
<dbReference type="InterPro" id="IPR013427">
    <property type="entry name" value="Haem-bd_dom_put"/>
</dbReference>
<evidence type="ECO:0000313" key="6">
    <source>
        <dbReference type="EMBL" id="TWU15536.1"/>
    </source>
</evidence>
<dbReference type="GO" id="GO:0009055">
    <property type="term" value="F:electron transfer activity"/>
    <property type="evidence" value="ECO:0007669"/>
    <property type="project" value="InterPro"/>
</dbReference>
<dbReference type="Gene3D" id="1.10.760.10">
    <property type="entry name" value="Cytochrome c-like domain"/>
    <property type="match status" value="1"/>
</dbReference>
<dbReference type="InterPro" id="IPR016024">
    <property type="entry name" value="ARM-type_fold"/>
</dbReference>
<keyword evidence="2 4" id="KW-0479">Metal-binding</keyword>
<reference evidence="6 7" key="1">
    <citation type="journal article" date="2020" name="Antonie Van Leeuwenhoek">
        <title>Rhodopirellula heiligendammensis sp. nov., Rhodopirellula pilleata sp. nov., and Rhodopirellula solitaria sp. nov. isolated from natural or artificial marine surfaces in Northern Germany and California, USA, and emended description of the genus Rhodopirellula.</title>
        <authorList>
            <person name="Kallscheuer N."/>
            <person name="Wiegand S."/>
            <person name="Jogler M."/>
            <person name="Boedeker C."/>
            <person name="Peeters S.H."/>
            <person name="Rast P."/>
            <person name="Heuer A."/>
            <person name="Jetten M.S.M."/>
            <person name="Rohde M."/>
            <person name="Jogler C."/>
        </authorList>
    </citation>
    <scope>NUCLEOTIDE SEQUENCE [LARGE SCALE GENOMIC DNA]</scope>
    <source>
        <strain evidence="6 7">Poly21</strain>
    </source>
</reference>
<keyword evidence="3 4" id="KW-0408">Iron</keyword>
<dbReference type="PANTHER" id="PTHR33546:SF1">
    <property type="entry name" value="LARGE, MULTIFUNCTIONAL SECRETED PROTEIN"/>
    <property type="match status" value="1"/>
</dbReference>
<dbReference type="SUPFAM" id="SSF48371">
    <property type="entry name" value="ARM repeat"/>
    <property type="match status" value="1"/>
</dbReference>